<sequence length="475" mass="54344">MIRSLWTTFRLHFWGNLKEFDYCNCGHLIKLVIQVLSVLRFLLIYEAWSIQTSIVCGGLANGVVKSIFNLGLKISVRVPIIGSFLACNLNRKASFMNEKLKPAMLEIEEFLGLVFNLSLIEIALMNDNVELVVTGDKMDLATEKGESKTSLIISNHRSVVDYLLIQFLVLSGSGSLVGARKLLLDRIRNPKLRPPTPHVRFLTWGKIIALPTLSFFKSLFLNDENVSLPSATITSFLQSRGNHVFAVFPEVNILTPEVRIVQRKLAHNQFLPRLDNVLYPRFRNFVSVVKSFAQLQNVSRSRRKYYLSKVATGVDMALSKARKFNDKWEHAGQSPDYNLYLGSNAADAAHIDNELTKPPPGHTIHFDQFIWDVTIVYYRAQIPEPSQHSRLHIHERPVSQKEPFHYQLQQITPSILQMLSFGSSVSPIIIRANISKYPLSRLTSMRDRKLENWLENLWCKKDLEIAELQRAFRLS</sequence>
<evidence type="ECO:0000313" key="1">
    <source>
        <dbReference type="EMBL" id="SCU83900.1"/>
    </source>
</evidence>
<dbReference type="AlphaFoldDB" id="A0A1G4J2Q3"/>
<dbReference type="GO" id="GO:0036149">
    <property type="term" value="P:phosphatidylinositol acyl-chain remodeling"/>
    <property type="evidence" value="ECO:0007669"/>
    <property type="project" value="TreeGrafter"/>
</dbReference>
<keyword evidence="2" id="KW-1185">Reference proteome</keyword>
<accession>A0A1G4J2Q3</accession>
<proteinExistence type="predicted"/>
<dbReference type="GO" id="GO:0005783">
    <property type="term" value="C:endoplasmic reticulum"/>
    <property type="evidence" value="ECO:0007669"/>
    <property type="project" value="TreeGrafter"/>
</dbReference>
<dbReference type="Proteomes" id="UP000191024">
    <property type="component" value="Chromosome C"/>
</dbReference>
<protein>
    <submittedName>
        <fullName evidence="1">LAMI_0C05248g1_1</fullName>
    </submittedName>
</protein>
<name>A0A1G4J2Q3_9SACH</name>
<gene>
    <name evidence="1" type="ORF">LAMI_0C05248G</name>
</gene>
<dbReference type="EMBL" id="LT598466">
    <property type="protein sequence ID" value="SCU83900.1"/>
    <property type="molecule type" value="Genomic_DNA"/>
</dbReference>
<dbReference type="STRING" id="1230905.A0A1G4J2Q3"/>
<reference evidence="2" key="1">
    <citation type="submission" date="2016-03" db="EMBL/GenBank/DDBJ databases">
        <authorList>
            <person name="Devillers H."/>
        </authorList>
    </citation>
    <scope>NUCLEOTIDE SEQUENCE [LARGE SCALE GENOMIC DNA]</scope>
</reference>
<organism evidence="1 2">
    <name type="scientific">Lachancea mirantina</name>
    <dbReference type="NCBI Taxonomy" id="1230905"/>
    <lineage>
        <taxon>Eukaryota</taxon>
        <taxon>Fungi</taxon>
        <taxon>Dikarya</taxon>
        <taxon>Ascomycota</taxon>
        <taxon>Saccharomycotina</taxon>
        <taxon>Saccharomycetes</taxon>
        <taxon>Saccharomycetales</taxon>
        <taxon>Saccharomycetaceae</taxon>
        <taxon>Lachancea</taxon>
    </lineage>
</organism>
<dbReference type="GO" id="GO:0016746">
    <property type="term" value="F:acyltransferase activity"/>
    <property type="evidence" value="ECO:0007669"/>
    <property type="project" value="TreeGrafter"/>
</dbReference>
<dbReference type="PANTHER" id="PTHR10983">
    <property type="entry name" value="1-ACYLGLYCEROL-3-PHOSPHATE ACYLTRANSFERASE-RELATED"/>
    <property type="match status" value="1"/>
</dbReference>
<dbReference type="OrthoDB" id="189226at2759"/>
<evidence type="ECO:0000313" key="2">
    <source>
        <dbReference type="Proteomes" id="UP000191024"/>
    </source>
</evidence>
<dbReference type="PANTHER" id="PTHR10983:SF70">
    <property type="entry name" value="PROTEIN MUM3"/>
    <property type="match status" value="1"/>
</dbReference>